<protein>
    <submittedName>
        <fullName evidence="1">Uncharacterized protein</fullName>
    </submittedName>
</protein>
<keyword evidence="2" id="KW-1185">Reference proteome</keyword>
<evidence type="ECO:0000313" key="1">
    <source>
        <dbReference type="EMBL" id="MEQ2184733.1"/>
    </source>
</evidence>
<dbReference type="Proteomes" id="UP001476798">
    <property type="component" value="Unassembled WGS sequence"/>
</dbReference>
<organism evidence="1 2">
    <name type="scientific">Goodea atripinnis</name>
    <dbReference type="NCBI Taxonomy" id="208336"/>
    <lineage>
        <taxon>Eukaryota</taxon>
        <taxon>Metazoa</taxon>
        <taxon>Chordata</taxon>
        <taxon>Craniata</taxon>
        <taxon>Vertebrata</taxon>
        <taxon>Euteleostomi</taxon>
        <taxon>Actinopterygii</taxon>
        <taxon>Neopterygii</taxon>
        <taxon>Teleostei</taxon>
        <taxon>Neoteleostei</taxon>
        <taxon>Acanthomorphata</taxon>
        <taxon>Ovalentaria</taxon>
        <taxon>Atherinomorphae</taxon>
        <taxon>Cyprinodontiformes</taxon>
        <taxon>Goodeidae</taxon>
        <taxon>Goodea</taxon>
    </lineage>
</organism>
<reference evidence="1 2" key="1">
    <citation type="submission" date="2021-06" db="EMBL/GenBank/DDBJ databases">
        <authorList>
            <person name="Palmer J.M."/>
        </authorList>
    </citation>
    <scope>NUCLEOTIDE SEQUENCE [LARGE SCALE GENOMIC DNA]</scope>
    <source>
        <strain evidence="1 2">GA_2019</strain>
        <tissue evidence="1">Muscle</tissue>
    </source>
</reference>
<sequence>QETKVTDIDSVVEKRNTNTLGSQGLFCADGAENISDNIRLDLQSLKLKSQDRSCLTAQGPISCHSRLNQVSRLVLFQIEVLKHHLQVFLHQKFCPGFRLNASVSLLWFQSRILQLVSTTSDVCRDGISVDLQTCSLRLHSETLDDLTSC</sequence>
<dbReference type="EMBL" id="JAHRIO010080641">
    <property type="protein sequence ID" value="MEQ2184733.1"/>
    <property type="molecule type" value="Genomic_DNA"/>
</dbReference>
<comment type="caution">
    <text evidence="1">The sequence shown here is derived from an EMBL/GenBank/DDBJ whole genome shotgun (WGS) entry which is preliminary data.</text>
</comment>
<accession>A0ABV0PMU1</accession>
<gene>
    <name evidence="1" type="ORF">GOODEAATRI_011172</name>
</gene>
<proteinExistence type="predicted"/>
<feature type="non-terminal residue" evidence="1">
    <location>
        <position position="1"/>
    </location>
</feature>
<evidence type="ECO:0000313" key="2">
    <source>
        <dbReference type="Proteomes" id="UP001476798"/>
    </source>
</evidence>
<name>A0ABV0PMU1_9TELE</name>